<evidence type="ECO:0000256" key="1">
    <source>
        <dbReference type="ARBA" id="ARBA00004138"/>
    </source>
</evidence>
<evidence type="ECO:0000256" key="4">
    <source>
        <dbReference type="ARBA" id="ARBA00023069"/>
    </source>
</evidence>
<dbReference type="SUPFAM" id="SSF52075">
    <property type="entry name" value="Outer arm dynein light chain 1"/>
    <property type="match status" value="1"/>
</dbReference>
<evidence type="ECO:0000313" key="6">
    <source>
        <dbReference type="EMBL" id="CAI7999212.1"/>
    </source>
</evidence>
<evidence type="ECO:0000256" key="3">
    <source>
        <dbReference type="ARBA" id="ARBA00022737"/>
    </source>
</evidence>
<reference evidence="6" key="1">
    <citation type="submission" date="2023-03" db="EMBL/GenBank/DDBJ databases">
        <authorList>
            <person name="Steffen K."/>
            <person name="Cardenas P."/>
        </authorList>
    </citation>
    <scope>NUCLEOTIDE SEQUENCE</scope>
</reference>
<dbReference type="InterPro" id="IPR001611">
    <property type="entry name" value="Leu-rich_rpt"/>
</dbReference>
<dbReference type="Gene3D" id="3.80.10.10">
    <property type="entry name" value="Ribonuclease Inhibitor"/>
    <property type="match status" value="1"/>
</dbReference>
<proteinExistence type="predicted"/>
<dbReference type="Pfam" id="PF13855">
    <property type="entry name" value="LRR_8"/>
    <property type="match status" value="1"/>
</dbReference>
<protein>
    <submittedName>
        <fullName evidence="6">Leucine-rich repeat-containing protein 23</fullName>
    </submittedName>
</protein>
<dbReference type="PANTHER" id="PTHR45973">
    <property type="entry name" value="PROTEIN PHOSPHATASE 1 REGULATORY SUBUNIT SDS22-RELATED"/>
    <property type="match status" value="1"/>
</dbReference>
<organism evidence="6 7">
    <name type="scientific">Geodia barretti</name>
    <name type="common">Barrett's horny sponge</name>
    <dbReference type="NCBI Taxonomy" id="519541"/>
    <lineage>
        <taxon>Eukaryota</taxon>
        <taxon>Metazoa</taxon>
        <taxon>Porifera</taxon>
        <taxon>Demospongiae</taxon>
        <taxon>Heteroscleromorpha</taxon>
        <taxon>Tetractinellida</taxon>
        <taxon>Astrophorina</taxon>
        <taxon>Geodiidae</taxon>
        <taxon>Geodia</taxon>
    </lineage>
</organism>
<keyword evidence="4" id="KW-0969">Cilium</keyword>
<dbReference type="InterPro" id="IPR050576">
    <property type="entry name" value="Cilia_flagella_integrity"/>
</dbReference>
<dbReference type="AlphaFoldDB" id="A0AA35R184"/>
<comment type="subcellular location">
    <subcellularLocation>
        <location evidence="1">Cell projection</location>
        <location evidence="1">Cilium</location>
    </subcellularLocation>
</comment>
<dbReference type="PANTHER" id="PTHR45973:SF9">
    <property type="entry name" value="LEUCINE-RICH REPEAT-CONTAINING PROTEIN 46"/>
    <property type="match status" value="1"/>
</dbReference>
<keyword evidence="7" id="KW-1185">Reference proteome</keyword>
<sequence>MLTIRTLNISNNQLCSLNHIENLVSLETLVADNNQLQGLPPGTEKLQMLKVLSIRNNQVADPRQLHCVKVVKVLRLQGNPLCDSQGWEGLVTKELTFLEQLNDLTISPELQLQGPENILLK</sequence>
<gene>
    <name evidence="6" type="ORF">GBAR_LOCUS2654</name>
</gene>
<evidence type="ECO:0000256" key="2">
    <source>
        <dbReference type="ARBA" id="ARBA00022614"/>
    </source>
</evidence>
<dbReference type="EMBL" id="CASHTH010000366">
    <property type="protein sequence ID" value="CAI7999212.1"/>
    <property type="molecule type" value="Genomic_DNA"/>
</dbReference>
<dbReference type="Pfam" id="PF00560">
    <property type="entry name" value="LRR_1"/>
    <property type="match status" value="1"/>
</dbReference>
<dbReference type="Proteomes" id="UP001174909">
    <property type="component" value="Unassembled WGS sequence"/>
</dbReference>
<evidence type="ECO:0000256" key="5">
    <source>
        <dbReference type="ARBA" id="ARBA00023273"/>
    </source>
</evidence>
<name>A0AA35R184_GEOBA</name>
<keyword evidence="5" id="KW-0966">Cell projection</keyword>
<evidence type="ECO:0000313" key="7">
    <source>
        <dbReference type="Proteomes" id="UP001174909"/>
    </source>
</evidence>
<keyword evidence="3" id="KW-0677">Repeat</keyword>
<keyword evidence="2" id="KW-0433">Leucine-rich repeat</keyword>
<dbReference type="PROSITE" id="PS51450">
    <property type="entry name" value="LRR"/>
    <property type="match status" value="1"/>
</dbReference>
<dbReference type="InterPro" id="IPR032675">
    <property type="entry name" value="LRR_dom_sf"/>
</dbReference>
<accession>A0AA35R184</accession>
<comment type="caution">
    <text evidence="6">The sequence shown here is derived from an EMBL/GenBank/DDBJ whole genome shotgun (WGS) entry which is preliminary data.</text>
</comment>